<accession>A0A1K0IGP1</accession>
<dbReference type="AlphaFoldDB" id="A0A1K0IGP1"/>
<protein>
    <submittedName>
        <fullName evidence="1">Uncharacterized protein</fullName>
    </submittedName>
</protein>
<evidence type="ECO:0000313" key="1">
    <source>
        <dbReference type="EMBL" id="SCU76537.1"/>
    </source>
</evidence>
<gene>
    <name evidence="1" type="ORF">CNECB9_320055</name>
</gene>
<name>A0A1K0IGP1_CUPNE</name>
<dbReference type="EMBL" id="FMSH01000246">
    <property type="protein sequence ID" value="SCU76537.1"/>
    <property type="molecule type" value="Genomic_DNA"/>
</dbReference>
<proteinExistence type="predicted"/>
<sequence length="26" mass="2974">MDLEIVIADMLCRLDFTVKTAISDFN</sequence>
<organism evidence="1">
    <name type="scientific">Cupriavidus necator</name>
    <name type="common">Alcaligenes eutrophus</name>
    <name type="synonym">Ralstonia eutropha</name>
    <dbReference type="NCBI Taxonomy" id="106590"/>
    <lineage>
        <taxon>Bacteria</taxon>
        <taxon>Pseudomonadati</taxon>
        <taxon>Pseudomonadota</taxon>
        <taxon>Betaproteobacteria</taxon>
        <taxon>Burkholderiales</taxon>
        <taxon>Burkholderiaceae</taxon>
        <taxon>Cupriavidus</taxon>
    </lineage>
</organism>
<reference evidence="1" key="1">
    <citation type="submission" date="2016-09" db="EMBL/GenBank/DDBJ databases">
        <authorList>
            <person name="Capua I."/>
            <person name="De Benedictis P."/>
            <person name="Joannis T."/>
            <person name="Lombin L.H."/>
            <person name="Cattoli G."/>
        </authorList>
    </citation>
    <scope>NUCLEOTIDE SEQUENCE</scope>
    <source>
        <strain evidence="1">B9</strain>
    </source>
</reference>